<dbReference type="EMBL" id="CM002923">
    <property type="protein sequence ID" value="KGN61711.1"/>
    <property type="molecule type" value="Genomic_DNA"/>
</dbReference>
<keyword evidence="3" id="KW-1185">Reference proteome</keyword>
<dbReference type="Proteomes" id="UP000029981">
    <property type="component" value="Chromosome 2"/>
</dbReference>
<reference evidence="2 3" key="2">
    <citation type="journal article" date="2009" name="PLoS ONE">
        <title>An integrated genetic and cytogenetic map of the cucumber genome.</title>
        <authorList>
            <person name="Ren Y."/>
            <person name="Zhang Z."/>
            <person name="Liu J."/>
            <person name="Staub J.E."/>
            <person name="Han Y."/>
            <person name="Cheng Z."/>
            <person name="Li X."/>
            <person name="Lu J."/>
            <person name="Miao H."/>
            <person name="Kang H."/>
            <person name="Xie B."/>
            <person name="Gu X."/>
            <person name="Wang X."/>
            <person name="Du Y."/>
            <person name="Jin W."/>
            <person name="Huang S."/>
        </authorList>
    </citation>
    <scope>NUCLEOTIDE SEQUENCE [LARGE SCALE GENOMIC DNA]</scope>
    <source>
        <strain evidence="3">cv. 9930</strain>
    </source>
</reference>
<feature type="region of interest" description="Disordered" evidence="1">
    <location>
        <begin position="13"/>
        <end position="37"/>
    </location>
</feature>
<name>A0A0A0LNX9_CUCSA</name>
<evidence type="ECO:0000313" key="3">
    <source>
        <dbReference type="Proteomes" id="UP000029981"/>
    </source>
</evidence>
<feature type="compositionally biased region" description="Basic and acidic residues" evidence="1">
    <location>
        <begin position="15"/>
        <end position="37"/>
    </location>
</feature>
<dbReference type="AlphaFoldDB" id="A0A0A0LNX9"/>
<evidence type="ECO:0000313" key="2">
    <source>
        <dbReference type="EMBL" id="KGN61711.1"/>
    </source>
</evidence>
<reference evidence="2 3" key="4">
    <citation type="journal article" date="2011" name="BMC Genomics">
        <title>RNA-Seq improves annotation of protein-coding genes in the cucumber genome.</title>
        <authorList>
            <person name="Li Z."/>
            <person name="Zhang Z."/>
            <person name="Yan P."/>
            <person name="Huang S."/>
            <person name="Fei Z."/>
            <person name="Lin K."/>
        </authorList>
    </citation>
    <scope>NUCLEOTIDE SEQUENCE [LARGE SCALE GENOMIC DNA]</scope>
    <source>
        <strain evidence="3">cv. 9930</strain>
    </source>
</reference>
<organism evidence="2 3">
    <name type="scientific">Cucumis sativus</name>
    <name type="common">Cucumber</name>
    <dbReference type="NCBI Taxonomy" id="3659"/>
    <lineage>
        <taxon>Eukaryota</taxon>
        <taxon>Viridiplantae</taxon>
        <taxon>Streptophyta</taxon>
        <taxon>Embryophyta</taxon>
        <taxon>Tracheophyta</taxon>
        <taxon>Spermatophyta</taxon>
        <taxon>Magnoliopsida</taxon>
        <taxon>eudicotyledons</taxon>
        <taxon>Gunneridae</taxon>
        <taxon>Pentapetalae</taxon>
        <taxon>rosids</taxon>
        <taxon>fabids</taxon>
        <taxon>Cucurbitales</taxon>
        <taxon>Cucurbitaceae</taxon>
        <taxon>Benincaseae</taxon>
        <taxon>Cucumis</taxon>
    </lineage>
</organism>
<accession>A0A0A0LNX9</accession>
<reference evidence="2 3" key="3">
    <citation type="journal article" date="2010" name="BMC Genomics">
        <title>Transcriptome sequencing and comparative analysis of cucumber flowers with different sex types.</title>
        <authorList>
            <person name="Guo S."/>
            <person name="Zheng Y."/>
            <person name="Joung J.G."/>
            <person name="Liu S."/>
            <person name="Zhang Z."/>
            <person name="Crasta O.R."/>
            <person name="Sobral B.W."/>
            <person name="Xu Y."/>
            <person name="Huang S."/>
            <person name="Fei Z."/>
        </authorList>
    </citation>
    <scope>NUCLEOTIDE SEQUENCE [LARGE SCALE GENOMIC DNA]</scope>
    <source>
        <strain evidence="3">cv. 9930</strain>
    </source>
</reference>
<evidence type="ECO:0000256" key="1">
    <source>
        <dbReference type="SAM" id="MobiDB-lite"/>
    </source>
</evidence>
<proteinExistence type="predicted"/>
<gene>
    <name evidence="2" type="ORF">Csa_2G230950</name>
</gene>
<protein>
    <submittedName>
        <fullName evidence="2">Uncharacterized protein</fullName>
    </submittedName>
</protein>
<dbReference type="Gramene" id="KGN61711">
    <property type="protein sequence ID" value="KGN61711"/>
    <property type="gene ID" value="Csa_2G230950"/>
</dbReference>
<reference evidence="2 3" key="1">
    <citation type="journal article" date="2009" name="Nat. Genet.">
        <title>The genome of the cucumber, Cucumis sativus L.</title>
        <authorList>
            <person name="Huang S."/>
            <person name="Li R."/>
            <person name="Zhang Z."/>
            <person name="Li L."/>
            <person name="Gu X."/>
            <person name="Fan W."/>
            <person name="Lucas W.J."/>
            <person name="Wang X."/>
            <person name="Xie B."/>
            <person name="Ni P."/>
            <person name="Ren Y."/>
            <person name="Zhu H."/>
            <person name="Li J."/>
            <person name="Lin K."/>
            <person name="Jin W."/>
            <person name="Fei Z."/>
            <person name="Li G."/>
            <person name="Staub J."/>
            <person name="Kilian A."/>
            <person name="van der Vossen E.A."/>
            <person name="Wu Y."/>
            <person name="Guo J."/>
            <person name="He J."/>
            <person name="Jia Z."/>
            <person name="Ren Y."/>
            <person name="Tian G."/>
            <person name="Lu Y."/>
            <person name="Ruan J."/>
            <person name="Qian W."/>
            <person name="Wang M."/>
            <person name="Huang Q."/>
            <person name="Li B."/>
            <person name="Xuan Z."/>
            <person name="Cao J."/>
            <person name="Asan"/>
            <person name="Wu Z."/>
            <person name="Zhang J."/>
            <person name="Cai Q."/>
            <person name="Bai Y."/>
            <person name="Zhao B."/>
            <person name="Han Y."/>
            <person name="Li Y."/>
            <person name="Li X."/>
            <person name="Wang S."/>
            <person name="Shi Q."/>
            <person name="Liu S."/>
            <person name="Cho W.K."/>
            <person name="Kim J.Y."/>
            <person name="Xu Y."/>
            <person name="Heller-Uszynska K."/>
            <person name="Miao H."/>
            <person name="Cheng Z."/>
            <person name="Zhang S."/>
            <person name="Wu J."/>
            <person name="Yang Y."/>
            <person name="Kang H."/>
            <person name="Li M."/>
            <person name="Liang H."/>
            <person name="Ren X."/>
            <person name="Shi Z."/>
            <person name="Wen M."/>
            <person name="Jian M."/>
            <person name="Yang H."/>
            <person name="Zhang G."/>
            <person name="Yang Z."/>
            <person name="Chen R."/>
            <person name="Liu S."/>
            <person name="Li J."/>
            <person name="Ma L."/>
            <person name="Liu H."/>
            <person name="Zhou Y."/>
            <person name="Zhao J."/>
            <person name="Fang X."/>
            <person name="Li G."/>
            <person name="Fang L."/>
            <person name="Li Y."/>
            <person name="Liu D."/>
            <person name="Zheng H."/>
            <person name="Zhang Y."/>
            <person name="Qin N."/>
            <person name="Li Z."/>
            <person name="Yang G."/>
            <person name="Yang S."/>
            <person name="Bolund L."/>
            <person name="Kristiansen K."/>
            <person name="Zheng H."/>
            <person name="Li S."/>
            <person name="Zhang X."/>
            <person name="Yang H."/>
            <person name="Wang J."/>
            <person name="Sun R."/>
            <person name="Zhang B."/>
            <person name="Jiang S."/>
            <person name="Wang J."/>
            <person name="Du Y."/>
            <person name="Li S."/>
        </authorList>
    </citation>
    <scope>NUCLEOTIDE SEQUENCE [LARGE SCALE GENOMIC DNA]</scope>
    <source>
        <strain evidence="3">cv. 9930</strain>
    </source>
</reference>
<sequence length="119" mass="13638">MESWDLITIHMGINKKGDEGKNKKRGKPEDPREDNHLRLRTPMMSFHAPTTLASTSLARPPRTNHSNFSQFLFQVIHVLLFQTLPNPKKYNDSVAKVRIASLDPHPKKPPFVVKISRIC</sequence>